<dbReference type="AlphaFoldDB" id="A0A699ZBZ2"/>
<evidence type="ECO:0000313" key="2">
    <source>
        <dbReference type="EMBL" id="GFH20217.1"/>
    </source>
</evidence>
<name>A0A699ZBZ2_HAELA</name>
<dbReference type="GO" id="GO:0046556">
    <property type="term" value="F:alpha-L-arabinofuranosidase activity"/>
    <property type="evidence" value="ECO:0007669"/>
    <property type="project" value="TreeGrafter"/>
</dbReference>
<dbReference type="InterPro" id="IPR017853">
    <property type="entry name" value="GH"/>
</dbReference>
<dbReference type="PANTHER" id="PTHR31776:SF0">
    <property type="entry name" value="ALPHA-L-ARABINOFURANOSIDASE 1"/>
    <property type="match status" value="1"/>
</dbReference>
<evidence type="ECO:0000259" key="1">
    <source>
        <dbReference type="Pfam" id="PF22848"/>
    </source>
</evidence>
<accession>A0A699ZBZ2</accession>
<feature type="non-terminal residue" evidence="2">
    <location>
        <position position="297"/>
    </location>
</feature>
<organism evidence="2 3">
    <name type="scientific">Haematococcus lacustris</name>
    <name type="common">Green alga</name>
    <name type="synonym">Haematococcus pluvialis</name>
    <dbReference type="NCBI Taxonomy" id="44745"/>
    <lineage>
        <taxon>Eukaryota</taxon>
        <taxon>Viridiplantae</taxon>
        <taxon>Chlorophyta</taxon>
        <taxon>core chlorophytes</taxon>
        <taxon>Chlorophyceae</taxon>
        <taxon>CS clade</taxon>
        <taxon>Chlamydomonadales</taxon>
        <taxon>Haematococcaceae</taxon>
        <taxon>Haematococcus</taxon>
    </lineage>
</organism>
<dbReference type="EMBL" id="BLLF01001597">
    <property type="protein sequence ID" value="GFH20217.1"/>
    <property type="molecule type" value="Genomic_DNA"/>
</dbReference>
<dbReference type="InterPro" id="IPR055235">
    <property type="entry name" value="ASD1_cat"/>
</dbReference>
<dbReference type="SUPFAM" id="SSF51445">
    <property type="entry name" value="(Trans)glycosidases"/>
    <property type="match status" value="1"/>
</dbReference>
<dbReference type="Proteomes" id="UP000485058">
    <property type="component" value="Unassembled WGS sequence"/>
</dbReference>
<sequence>MPAEGKLRRFHQQLVEAVKHLGPQFARIPVQRSPRFAEGTQEPRPLPGLLFPNLGAGGLSLLDTMELARQLGAAPLLVLSLSSPASPGHNPDLLPLTQDVLASLEFLTANSSSRWGAEREAQGQSQPLPLTHLVVGQDADCSQPWYAQAYQQLGAAVRASFPHLQLLACADLGTLPVMDGWELQAQLDPDTTARLGEALDTYQGKPLSVVLGQPHRLQGTGARPGDSVLAGLMAAARSLVLERHCDRGLLLPAQKPSQPWGKHHSLIVYSATHQPLETPAAQLHHLLRQHQGSLCAK</sequence>
<gene>
    <name evidence="2" type="ORF">HaLaN_17305</name>
</gene>
<keyword evidence="3" id="KW-1185">Reference proteome</keyword>
<reference evidence="2 3" key="1">
    <citation type="submission" date="2020-02" db="EMBL/GenBank/DDBJ databases">
        <title>Draft genome sequence of Haematococcus lacustris strain NIES-144.</title>
        <authorList>
            <person name="Morimoto D."/>
            <person name="Nakagawa S."/>
            <person name="Yoshida T."/>
            <person name="Sawayama S."/>
        </authorList>
    </citation>
    <scope>NUCLEOTIDE SEQUENCE [LARGE SCALE GENOMIC DNA]</scope>
    <source>
        <strain evidence="2 3">NIES-144</strain>
    </source>
</reference>
<dbReference type="PANTHER" id="PTHR31776">
    <property type="entry name" value="ALPHA-L-ARABINOFURANOSIDASE 1"/>
    <property type="match status" value="1"/>
</dbReference>
<proteinExistence type="predicted"/>
<dbReference type="InterPro" id="IPR051563">
    <property type="entry name" value="Glycosyl_Hydrolase_51"/>
</dbReference>
<dbReference type="Pfam" id="PF22848">
    <property type="entry name" value="ASD1_dom"/>
    <property type="match status" value="1"/>
</dbReference>
<evidence type="ECO:0000313" key="3">
    <source>
        <dbReference type="Proteomes" id="UP000485058"/>
    </source>
</evidence>
<feature type="non-terminal residue" evidence="2">
    <location>
        <position position="1"/>
    </location>
</feature>
<comment type="caution">
    <text evidence="2">The sequence shown here is derived from an EMBL/GenBank/DDBJ whole genome shotgun (WGS) entry which is preliminary data.</text>
</comment>
<protein>
    <submittedName>
        <fullName evidence="2">Alpha-L-arabinofuranosidase 1 isoform A</fullName>
    </submittedName>
</protein>
<feature type="domain" description="Alpha-L-arabinofuranosidase 1 catalytic" evidence="1">
    <location>
        <begin position="57"/>
        <end position="175"/>
    </location>
</feature>
<dbReference type="Gene3D" id="3.20.20.80">
    <property type="entry name" value="Glycosidases"/>
    <property type="match status" value="1"/>
</dbReference>